<dbReference type="EMBL" id="AKKV01000053">
    <property type="protein sequence ID" value="EIT83704.1"/>
    <property type="molecule type" value="Genomic_DNA"/>
</dbReference>
<evidence type="ECO:0000313" key="5">
    <source>
        <dbReference type="EMBL" id="EIT83704.1"/>
    </source>
</evidence>
<keyword evidence="6" id="KW-1185">Reference proteome</keyword>
<comment type="caution">
    <text evidence="5">The sequence shown here is derived from an EMBL/GenBank/DDBJ whole genome shotgun (WGS) entry which is preliminary data.</text>
</comment>
<dbReference type="eggNOG" id="COG1733">
    <property type="taxonomic scope" value="Bacteria"/>
</dbReference>
<evidence type="ECO:0000256" key="3">
    <source>
        <dbReference type="ARBA" id="ARBA00023163"/>
    </source>
</evidence>
<dbReference type="InterPro" id="IPR036388">
    <property type="entry name" value="WH-like_DNA-bd_sf"/>
</dbReference>
<evidence type="ECO:0000313" key="6">
    <source>
        <dbReference type="Proteomes" id="UP000004080"/>
    </source>
</evidence>
<dbReference type="InterPro" id="IPR036390">
    <property type="entry name" value="WH_DNA-bd_sf"/>
</dbReference>
<keyword evidence="2" id="KW-0238">DNA-binding</keyword>
<dbReference type="RefSeq" id="WP_007203930.1">
    <property type="nucleotide sequence ID" value="NZ_AKKV01000053.1"/>
</dbReference>
<dbReference type="OrthoDB" id="9791143at2"/>
<dbReference type="AlphaFoldDB" id="I8AEF1"/>
<dbReference type="InterPro" id="IPR002577">
    <property type="entry name" value="HTH_HxlR"/>
</dbReference>
<feature type="domain" description="HTH hxlR-type" evidence="4">
    <location>
        <begin position="15"/>
        <end position="113"/>
    </location>
</feature>
<dbReference type="Gene3D" id="1.10.10.10">
    <property type="entry name" value="Winged helix-like DNA-binding domain superfamily/Winged helix DNA-binding domain"/>
    <property type="match status" value="1"/>
</dbReference>
<organism evidence="5 6">
    <name type="scientific">Fictibacillus macauensis ZFHKF-1</name>
    <dbReference type="NCBI Taxonomy" id="1196324"/>
    <lineage>
        <taxon>Bacteria</taxon>
        <taxon>Bacillati</taxon>
        <taxon>Bacillota</taxon>
        <taxon>Bacilli</taxon>
        <taxon>Bacillales</taxon>
        <taxon>Fictibacillaceae</taxon>
        <taxon>Fictibacillus</taxon>
    </lineage>
</organism>
<dbReference type="STRING" id="1196324.A374_19330"/>
<sequence>MEVSRDQLLHNGYHCAVEATIDIIGGKWKSVILYHLMSGKKRFNELRKLIPGVTQRMLTLQLRELERDGIIHREIYKQVPPKVEYSLSDFGESIVPVIELMMKWGNEHLDDILSAREKAETEATETPQLRYTTK</sequence>
<reference evidence="5 6" key="1">
    <citation type="journal article" date="2012" name="J. Bacteriol.">
        <title>Genome of Bacillus macauensis ZFHKF-1, a Long-Chain-Forming Bacterium.</title>
        <authorList>
            <person name="Cai L."/>
            <person name="Zhang T."/>
        </authorList>
    </citation>
    <scope>NUCLEOTIDE SEQUENCE [LARGE SCALE GENOMIC DNA]</scope>
    <source>
        <strain evidence="5 6">ZFHKF-1</strain>
    </source>
</reference>
<dbReference type="PROSITE" id="PS51118">
    <property type="entry name" value="HTH_HXLR"/>
    <property type="match status" value="1"/>
</dbReference>
<dbReference type="Proteomes" id="UP000004080">
    <property type="component" value="Unassembled WGS sequence"/>
</dbReference>
<dbReference type="PATRIC" id="fig|1196324.3.peg.3927"/>
<gene>
    <name evidence="5" type="ORF">A374_19330</name>
</gene>
<evidence type="ECO:0000256" key="2">
    <source>
        <dbReference type="ARBA" id="ARBA00023125"/>
    </source>
</evidence>
<name>I8AEF1_9BACL</name>
<evidence type="ECO:0000256" key="1">
    <source>
        <dbReference type="ARBA" id="ARBA00023015"/>
    </source>
</evidence>
<dbReference type="Pfam" id="PF01638">
    <property type="entry name" value="HxlR"/>
    <property type="match status" value="1"/>
</dbReference>
<dbReference type="GO" id="GO:0003677">
    <property type="term" value="F:DNA binding"/>
    <property type="evidence" value="ECO:0007669"/>
    <property type="project" value="UniProtKB-KW"/>
</dbReference>
<protein>
    <submittedName>
        <fullName evidence="5">Transcriptional regulator</fullName>
    </submittedName>
</protein>
<keyword evidence="1" id="KW-0805">Transcription regulation</keyword>
<proteinExistence type="predicted"/>
<accession>I8AEF1</accession>
<dbReference type="PANTHER" id="PTHR33204">
    <property type="entry name" value="TRANSCRIPTIONAL REGULATOR, MARR FAMILY"/>
    <property type="match status" value="1"/>
</dbReference>
<dbReference type="SUPFAM" id="SSF46785">
    <property type="entry name" value="Winged helix' DNA-binding domain"/>
    <property type="match status" value="1"/>
</dbReference>
<keyword evidence="3" id="KW-0804">Transcription</keyword>
<dbReference type="PANTHER" id="PTHR33204:SF33">
    <property type="entry name" value="TRANSCRIPTIONAL REGULATOR, MARR FAMILY"/>
    <property type="match status" value="1"/>
</dbReference>
<evidence type="ECO:0000259" key="4">
    <source>
        <dbReference type="PROSITE" id="PS51118"/>
    </source>
</evidence>